<evidence type="ECO:0000259" key="1">
    <source>
        <dbReference type="Pfam" id="PF13521"/>
    </source>
</evidence>
<dbReference type="RefSeq" id="WP_128757429.1">
    <property type="nucleotide sequence ID" value="NZ_QOVM01000003.1"/>
</dbReference>
<dbReference type="AlphaFoldDB" id="A0A4Q0P7I6"/>
<dbReference type="InterPro" id="IPR038727">
    <property type="entry name" value="NadR/Ttd14_AAA_dom"/>
</dbReference>
<gene>
    <name evidence="2" type="ORF">DSM00_1525</name>
</gene>
<name>A0A4Q0P7I6_9FLAO</name>
<protein>
    <submittedName>
        <fullName evidence="2">Putative ATPase</fullName>
    </submittedName>
</protein>
<dbReference type="InterPro" id="IPR027417">
    <property type="entry name" value="P-loop_NTPase"/>
</dbReference>
<dbReference type="EMBL" id="QOVM01000003">
    <property type="protein sequence ID" value="RXG22431.1"/>
    <property type="molecule type" value="Genomic_DNA"/>
</dbReference>
<reference evidence="2 3" key="1">
    <citation type="submission" date="2018-07" db="EMBL/GenBank/DDBJ databases">
        <title>Leeuwenhoekiella genomics.</title>
        <authorList>
            <person name="Tahon G."/>
            <person name="Willems A."/>
        </authorList>
    </citation>
    <scope>NUCLEOTIDE SEQUENCE [LARGE SCALE GENOMIC DNA]</scope>
    <source>
        <strain evidence="2 3">LMG 22550</strain>
    </source>
</reference>
<evidence type="ECO:0000313" key="3">
    <source>
        <dbReference type="Proteomes" id="UP000289238"/>
    </source>
</evidence>
<dbReference type="Proteomes" id="UP000289238">
    <property type="component" value="Unassembled WGS sequence"/>
</dbReference>
<dbReference type="Gene3D" id="3.40.50.300">
    <property type="entry name" value="P-loop containing nucleotide triphosphate hydrolases"/>
    <property type="match status" value="1"/>
</dbReference>
<organism evidence="2 3">
    <name type="scientific">Leeuwenhoekiella aequorea</name>
    <dbReference type="NCBI Taxonomy" id="283736"/>
    <lineage>
        <taxon>Bacteria</taxon>
        <taxon>Pseudomonadati</taxon>
        <taxon>Bacteroidota</taxon>
        <taxon>Flavobacteriia</taxon>
        <taxon>Flavobacteriales</taxon>
        <taxon>Flavobacteriaceae</taxon>
        <taxon>Leeuwenhoekiella</taxon>
    </lineage>
</organism>
<proteinExistence type="predicted"/>
<evidence type="ECO:0000313" key="2">
    <source>
        <dbReference type="EMBL" id="RXG22431.1"/>
    </source>
</evidence>
<feature type="domain" description="NadR/Ttd14 AAA" evidence="1">
    <location>
        <begin position="4"/>
        <end position="168"/>
    </location>
</feature>
<accession>A0A4Q0P7I6</accession>
<comment type="caution">
    <text evidence="2">The sequence shown here is derived from an EMBL/GenBank/DDBJ whole genome shotgun (WGS) entry which is preliminary data.</text>
</comment>
<keyword evidence="3" id="KW-1185">Reference proteome</keyword>
<dbReference type="Pfam" id="PF13521">
    <property type="entry name" value="AAA_28"/>
    <property type="match status" value="1"/>
</dbReference>
<dbReference type="SUPFAM" id="SSF52540">
    <property type="entry name" value="P-loop containing nucleoside triphosphate hydrolases"/>
    <property type="match status" value="1"/>
</dbReference>
<dbReference type="OrthoDB" id="5638848at2"/>
<sequence length="180" mass="20711">MTKRIVLIGGPSTGKTTLLNALRAKGHTCLDEVSREVTKAAQEQGVDQLFLTQPLLFSQMLLDKRIEQYKLAPSLNKDLVFIDRGIPDVTAYMDFIGQEYPENFKSACLDYKYDHIFILPPWQDIHTTDQERYESFDEALNIQNELVKTYKAFGYSPIEVPKTSVDERVNFILQNLDICR</sequence>